<dbReference type="PROSITE" id="PS50082">
    <property type="entry name" value="WD_REPEATS_2"/>
    <property type="match status" value="2"/>
</dbReference>
<dbReference type="SUPFAM" id="SSF50978">
    <property type="entry name" value="WD40 repeat-like"/>
    <property type="match status" value="1"/>
</dbReference>
<dbReference type="KEGG" id="rlc:K227x_40220"/>
<accession>A0A517NER1</accession>
<feature type="chain" id="PRO_5021838089" evidence="4">
    <location>
        <begin position="30"/>
        <end position="364"/>
    </location>
</feature>
<keyword evidence="2" id="KW-0677">Repeat</keyword>
<dbReference type="Proteomes" id="UP000318538">
    <property type="component" value="Chromosome"/>
</dbReference>
<evidence type="ECO:0000256" key="1">
    <source>
        <dbReference type="ARBA" id="ARBA00022574"/>
    </source>
</evidence>
<evidence type="ECO:0000313" key="6">
    <source>
        <dbReference type="Proteomes" id="UP000318538"/>
    </source>
</evidence>
<name>A0A517NER1_9BACT</name>
<dbReference type="CDD" id="cd00200">
    <property type="entry name" value="WD40"/>
    <property type="match status" value="1"/>
</dbReference>
<dbReference type="InterPro" id="IPR001680">
    <property type="entry name" value="WD40_rpt"/>
</dbReference>
<keyword evidence="6" id="KW-1185">Reference proteome</keyword>
<organism evidence="5 6">
    <name type="scientific">Rubripirellula lacrimiformis</name>
    <dbReference type="NCBI Taxonomy" id="1930273"/>
    <lineage>
        <taxon>Bacteria</taxon>
        <taxon>Pseudomonadati</taxon>
        <taxon>Planctomycetota</taxon>
        <taxon>Planctomycetia</taxon>
        <taxon>Pirellulales</taxon>
        <taxon>Pirellulaceae</taxon>
        <taxon>Rubripirellula</taxon>
    </lineage>
</organism>
<proteinExistence type="predicted"/>
<dbReference type="PANTHER" id="PTHR19848">
    <property type="entry name" value="WD40 REPEAT PROTEIN"/>
    <property type="match status" value="1"/>
</dbReference>
<reference evidence="5 6" key="1">
    <citation type="submission" date="2019-02" db="EMBL/GenBank/DDBJ databases">
        <title>Deep-cultivation of Planctomycetes and their phenomic and genomic characterization uncovers novel biology.</title>
        <authorList>
            <person name="Wiegand S."/>
            <person name="Jogler M."/>
            <person name="Boedeker C."/>
            <person name="Pinto D."/>
            <person name="Vollmers J."/>
            <person name="Rivas-Marin E."/>
            <person name="Kohn T."/>
            <person name="Peeters S.H."/>
            <person name="Heuer A."/>
            <person name="Rast P."/>
            <person name="Oberbeckmann S."/>
            <person name="Bunk B."/>
            <person name="Jeske O."/>
            <person name="Meyerdierks A."/>
            <person name="Storesund J.E."/>
            <person name="Kallscheuer N."/>
            <person name="Luecker S."/>
            <person name="Lage O.M."/>
            <person name="Pohl T."/>
            <person name="Merkel B.J."/>
            <person name="Hornburger P."/>
            <person name="Mueller R.-W."/>
            <person name="Bruemmer F."/>
            <person name="Labrenz M."/>
            <person name="Spormann A.M."/>
            <person name="Op den Camp H."/>
            <person name="Overmann J."/>
            <person name="Amann R."/>
            <person name="Jetten M.S.M."/>
            <person name="Mascher T."/>
            <person name="Medema M.H."/>
            <person name="Devos D.P."/>
            <person name="Kaster A.-K."/>
            <person name="Ovreas L."/>
            <person name="Rohde M."/>
            <person name="Galperin M.Y."/>
            <person name="Jogler C."/>
        </authorList>
    </citation>
    <scope>NUCLEOTIDE SEQUENCE [LARGE SCALE GENOMIC DNA]</scope>
    <source>
        <strain evidence="5 6">K22_7</strain>
    </source>
</reference>
<dbReference type="PANTHER" id="PTHR19848:SF8">
    <property type="entry name" value="F-BOX AND WD REPEAT DOMAIN CONTAINING 7"/>
    <property type="match status" value="1"/>
</dbReference>
<protein>
    <submittedName>
        <fullName evidence="5">WD domain, G-beta repeat</fullName>
    </submittedName>
</protein>
<dbReference type="AlphaFoldDB" id="A0A517NER1"/>
<feature type="repeat" description="WD" evidence="3">
    <location>
        <begin position="106"/>
        <end position="138"/>
    </location>
</feature>
<evidence type="ECO:0000256" key="3">
    <source>
        <dbReference type="PROSITE-ProRule" id="PRU00221"/>
    </source>
</evidence>
<feature type="signal peptide" evidence="4">
    <location>
        <begin position="1"/>
        <end position="29"/>
    </location>
</feature>
<dbReference type="InterPro" id="IPR036322">
    <property type="entry name" value="WD40_repeat_dom_sf"/>
</dbReference>
<dbReference type="SMART" id="SM00320">
    <property type="entry name" value="WD40"/>
    <property type="match status" value="7"/>
</dbReference>
<dbReference type="PROSITE" id="PS50294">
    <property type="entry name" value="WD_REPEATS_REGION"/>
    <property type="match status" value="2"/>
</dbReference>
<keyword evidence="1 3" id="KW-0853">WD repeat</keyword>
<evidence type="ECO:0000256" key="4">
    <source>
        <dbReference type="SAM" id="SignalP"/>
    </source>
</evidence>
<evidence type="ECO:0000256" key="2">
    <source>
        <dbReference type="ARBA" id="ARBA00022737"/>
    </source>
</evidence>
<sequence length="364" mass="38888" precursor="true">MVPYRLRPNRLRAMAIAAASIVVAGESTAQDATSPITPTVTTELRVSGASMLPLQSRAYRLVGESDVRVVVTAISADPRGEFLAAAGDDHVIRILSTANFSVIHKLVGHRDLIRTLAFDPGGNKLVSAGNDGQLIVWDRNADFAVQQKMTSTPALACVRFAPDGSEMAAVGFDNEIYLIGRQKRERSVLTCECNDLRSAVYRDDSGVIAVAGRSGDLHLFDFVTGTLASEHPLHEGRIHDIVFHRSSNVAICVGDDGAATVFDTGQKKLLHRIQVTSGKLFAATVLNSQLVAVAGSDNVIRVINTDEGRVVKTLAGHKGSVSTLTASDDVLFSGSFDATLRRWPIGEMGPGEERIADADTTVGR</sequence>
<keyword evidence="4" id="KW-0732">Signal</keyword>
<dbReference type="EMBL" id="CP036525">
    <property type="protein sequence ID" value="QDT05621.1"/>
    <property type="molecule type" value="Genomic_DNA"/>
</dbReference>
<gene>
    <name evidence="5" type="ORF">K227x_40220</name>
</gene>
<feature type="repeat" description="WD" evidence="3">
    <location>
        <begin position="314"/>
        <end position="343"/>
    </location>
</feature>
<dbReference type="Pfam" id="PF00400">
    <property type="entry name" value="WD40"/>
    <property type="match status" value="3"/>
</dbReference>
<evidence type="ECO:0000313" key="5">
    <source>
        <dbReference type="EMBL" id="QDT05621.1"/>
    </source>
</evidence>
<dbReference type="InterPro" id="IPR015943">
    <property type="entry name" value="WD40/YVTN_repeat-like_dom_sf"/>
</dbReference>
<dbReference type="Gene3D" id="2.130.10.10">
    <property type="entry name" value="YVTN repeat-like/Quinoprotein amine dehydrogenase"/>
    <property type="match status" value="2"/>
</dbReference>